<keyword evidence="3" id="KW-1003">Cell membrane</keyword>
<feature type="transmembrane region" description="Helical" evidence="12">
    <location>
        <begin position="231"/>
        <end position="248"/>
    </location>
</feature>
<dbReference type="AlphaFoldDB" id="A0A9X2LAK6"/>
<keyword evidence="7 12" id="KW-1133">Transmembrane helix</keyword>
<reference evidence="14" key="1">
    <citation type="submission" date="2022-07" db="EMBL/GenBank/DDBJ databases">
        <title>Parvularcula maris sp. nov., an algicidal bacterium isolated from seawater.</title>
        <authorList>
            <person name="Li F."/>
        </authorList>
    </citation>
    <scope>NUCLEOTIDE SEQUENCE</scope>
    <source>
        <strain evidence="14">BGMRC 0090</strain>
    </source>
</reference>
<dbReference type="GO" id="GO:0006629">
    <property type="term" value="P:lipid metabolic process"/>
    <property type="evidence" value="ECO:0007669"/>
    <property type="project" value="InterPro"/>
</dbReference>
<feature type="transmembrane region" description="Helical" evidence="12">
    <location>
        <begin position="87"/>
        <end position="110"/>
    </location>
</feature>
<keyword evidence="5 12" id="KW-0812">Transmembrane</keyword>
<keyword evidence="6" id="KW-0479">Metal-binding</keyword>
<evidence type="ECO:0000256" key="8">
    <source>
        <dbReference type="ARBA" id="ARBA00023002"/>
    </source>
</evidence>
<keyword evidence="4" id="KW-0997">Cell inner membrane</keyword>
<organism evidence="14 15">
    <name type="scientific">Parvularcula maris</name>
    <dbReference type="NCBI Taxonomy" id="2965077"/>
    <lineage>
        <taxon>Bacteria</taxon>
        <taxon>Pseudomonadati</taxon>
        <taxon>Pseudomonadota</taxon>
        <taxon>Alphaproteobacteria</taxon>
        <taxon>Parvularculales</taxon>
        <taxon>Parvularculaceae</taxon>
        <taxon>Parvularcula</taxon>
    </lineage>
</organism>
<evidence type="ECO:0000256" key="1">
    <source>
        <dbReference type="ARBA" id="ARBA00004429"/>
    </source>
</evidence>
<evidence type="ECO:0000256" key="11">
    <source>
        <dbReference type="ARBA" id="ARBA00023136"/>
    </source>
</evidence>
<evidence type="ECO:0000256" key="6">
    <source>
        <dbReference type="ARBA" id="ARBA00022723"/>
    </source>
</evidence>
<proteinExistence type="inferred from homology"/>
<evidence type="ECO:0000313" key="14">
    <source>
        <dbReference type="EMBL" id="MCQ8186175.1"/>
    </source>
</evidence>
<evidence type="ECO:0000256" key="5">
    <source>
        <dbReference type="ARBA" id="ARBA00022692"/>
    </source>
</evidence>
<feature type="transmembrane region" description="Helical" evidence="12">
    <location>
        <begin position="116"/>
        <end position="137"/>
    </location>
</feature>
<dbReference type="PANTHER" id="PTHR38674">
    <property type="entry name" value="ALKANE 1-MONOOXYGENASE 1"/>
    <property type="match status" value="1"/>
</dbReference>
<feature type="transmembrane region" description="Helical" evidence="12">
    <location>
        <begin position="47"/>
        <end position="67"/>
    </location>
</feature>
<keyword evidence="9" id="KW-0408">Iron</keyword>
<keyword evidence="10" id="KW-0503">Monooxygenase</keyword>
<dbReference type="GO" id="GO:0005886">
    <property type="term" value="C:plasma membrane"/>
    <property type="evidence" value="ECO:0007669"/>
    <property type="project" value="UniProtKB-SubCell"/>
</dbReference>
<feature type="domain" description="Fatty acid desaturase" evidence="13">
    <location>
        <begin position="116"/>
        <end position="330"/>
    </location>
</feature>
<keyword evidence="11 12" id="KW-0472">Membrane</keyword>
<protein>
    <submittedName>
        <fullName evidence="14">Alkane 1-monooxygenase</fullName>
    </submittedName>
</protein>
<dbReference type="EMBL" id="JANIBC010000013">
    <property type="protein sequence ID" value="MCQ8186175.1"/>
    <property type="molecule type" value="Genomic_DNA"/>
</dbReference>
<feature type="transmembrane region" description="Helical" evidence="12">
    <location>
        <begin position="21"/>
        <end position="41"/>
    </location>
</feature>
<dbReference type="RefSeq" id="WP_256620070.1">
    <property type="nucleotide sequence ID" value="NZ_JANIBC010000013.1"/>
</dbReference>
<feature type="transmembrane region" description="Helical" evidence="12">
    <location>
        <begin position="254"/>
        <end position="271"/>
    </location>
</feature>
<dbReference type="GO" id="GO:0004497">
    <property type="term" value="F:monooxygenase activity"/>
    <property type="evidence" value="ECO:0007669"/>
    <property type="project" value="UniProtKB-KW"/>
</dbReference>
<evidence type="ECO:0000256" key="12">
    <source>
        <dbReference type="SAM" id="Phobius"/>
    </source>
</evidence>
<evidence type="ECO:0000313" key="15">
    <source>
        <dbReference type="Proteomes" id="UP001142610"/>
    </source>
</evidence>
<comment type="caution">
    <text evidence="14">The sequence shown here is derived from an EMBL/GenBank/DDBJ whole genome shotgun (WGS) entry which is preliminary data.</text>
</comment>
<dbReference type="InterPro" id="IPR033885">
    <property type="entry name" value="AlkB/XylM"/>
</dbReference>
<evidence type="ECO:0000256" key="9">
    <source>
        <dbReference type="ARBA" id="ARBA00023004"/>
    </source>
</evidence>
<accession>A0A9X2LAK6</accession>
<evidence type="ECO:0000256" key="2">
    <source>
        <dbReference type="ARBA" id="ARBA00010823"/>
    </source>
</evidence>
<keyword evidence="15" id="KW-1185">Reference proteome</keyword>
<dbReference type="InterPro" id="IPR005804">
    <property type="entry name" value="FA_desaturase_dom"/>
</dbReference>
<evidence type="ECO:0000256" key="10">
    <source>
        <dbReference type="ARBA" id="ARBA00023033"/>
    </source>
</evidence>
<dbReference type="Proteomes" id="UP001142610">
    <property type="component" value="Unassembled WGS sequence"/>
</dbReference>
<keyword evidence="8" id="KW-0560">Oxidoreductase</keyword>
<sequence>MSDTVMASEAAVPIRAPRRHLFLLGLPYAVVPSVSVGLYYGLGGADWTALIPFAFFFMLIPLADAVIGEDVTSPPETDYDALAKDRYYTWLILAAVPLYFLNFVLGIMLLVDGLPFWAAVPFLYALGVTSGQAIVYAHELGHRTGAFDRLMAKISLGMVGYGHFCIEHNRGHHVKVATPEDCSSARFGETVYAFALRDLPGAFIGGWKQESRRLKNRGEAVFGPKNEILQSYALTVLIAGVMVAWLGWKALPFILVHHFLAFFALTMVNYIEHYGLLRQKKENGRYEPCQPHHSWNTNHAVSNILSINLQRHSDHHANPMRPYQCLRNFEELPRLPSGYPGCISLSLVPPLWFRVMNPKVLAWAGGDRSKLNRG</sequence>
<evidence type="ECO:0000256" key="4">
    <source>
        <dbReference type="ARBA" id="ARBA00022519"/>
    </source>
</evidence>
<evidence type="ECO:0000256" key="7">
    <source>
        <dbReference type="ARBA" id="ARBA00022989"/>
    </source>
</evidence>
<comment type="subcellular location">
    <subcellularLocation>
        <location evidence="1">Cell inner membrane</location>
        <topology evidence="1">Multi-pass membrane protein</topology>
    </subcellularLocation>
</comment>
<gene>
    <name evidence="14" type="ORF">NOG11_12370</name>
</gene>
<name>A0A9X2LAK6_9PROT</name>
<dbReference type="PANTHER" id="PTHR38674:SF1">
    <property type="entry name" value="ALKANE 1-MONOOXYGENASE 1"/>
    <property type="match status" value="1"/>
</dbReference>
<dbReference type="GO" id="GO:0046872">
    <property type="term" value="F:metal ion binding"/>
    <property type="evidence" value="ECO:0007669"/>
    <property type="project" value="UniProtKB-KW"/>
</dbReference>
<evidence type="ECO:0000259" key="13">
    <source>
        <dbReference type="Pfam" id="PF00487"/>
    </source>
</evidence>
<evidence type="ECO:0000256" key="3">
    <source>
        <dbReference type="ARBA" id="ARBA00022475"/>
    </source>
</evidence>
<comment type="similarity">
    <text evidence="2">Belongs to the fatty acid desaturase type 1 family. AlkB subfamily.</text>
</comment>
<dbReference type="CDD" id="cd03512">
    <property type="entry name" value="Alkane-hydroxylase"/>
    <property type="match status" value="1"/>
</dbReference>
<dbReference type="Pfam" id="PF00487">
    <property type="entry name" value="FA_desaturase"/>
    <property type="match status" value="1"/>
</dbReference>